<dbReference type="EMBL" id="LR796793">
    <property type="protein sequence ID" value="CAB4166649.1"/>
    <property type="molecule type" value="Genomic_DNA"/>
</dbReference>
<evidence type="ECO:0000313" key="3">
    <source>
        <dbReference type="EMBL" id="CAB4166649.1"/>
    </source>
</evidence>
<name>A0A6J5LSN3_9CAUD</name>
<gene>
    <name evidence="1" type="ORF">UFOVP305_14</name>
    <name evidence="2" type="ORF">UFOVP593_31</name>
    <name evidence="3" type="ORF">UFOVP842_41</name>
</gene>
<dbReference type="Gene3D" id="3.40.960.10">
    <property type="entry name" value="VSR Endonuclease"/>
    <property type="match status" value="1"/>
</dbReference>
<dbReference type="EMBL" id="LR796324">
    <property type="protein sequence ID" value="CAB4136762.1"/>
    <property type="molecule type" value="Genomic_DNA"/>
</dbReference>
<evidence type="ECO:0008006" key="4">
    <source>
        <dbReference type="Google" id="ProtNLM"/>
    </source>
</evidence>
<reference evidence="1" key="1">
    <citation type="submission" date="2020-04" db="EMBL/GenBank/DDBJ databases">
        <authorList>
            <person name="Chiriac C."/>
            <person name="Salcher M."/>
            <person name="Ghai R."/>
            <person name="Kavagutti S V."/>
        </authorList>
    </citation>
    <scope>NUCLEOTIDE SEQUENCE</scope>
</reference>
<organism evidence="1">
    <name type="scientific">uncultured Caudovirales phage</name>
    <dbReference type="NCBI Taxonomy" id="2100421"/>
    <lineage>
        <taxon>Viruses</taxon>
        <taxon>Duplodnaviria</taxon>
        <taxon>Heunggongvirae</taxon>
        <taxon>Uroviricota</taxon>
        <taxon>Caudoviricetes</taxon>
        <taxon>Peduoviridae</taxon>
        <taxon>Maltschvirus</taxon>
        <taxon>Maltschvirus maltsch</taxon>
    </lineage>
</organism>
<evidence type="ECO:0000313" key="1">
    <source>
        <dbReference type="EMBL" id="CAB4136762.1"/>
    </source>
</evidence>
<dbReference type="EMBL" id="LR796565">
    <property type="protein sequence ID" value="CAB4151741.1"/>
    <property type="molecule type" value="Genomic_DNA"/>
</dbReference>
<accession>A0A6J5LSN3</accession>
<evidence type="ECO:0000313" key="2">
    <source>
        <dbReference type="EMBL" id="CAB4151741.1"/>
    </source>
</evidence>
<proteinExistence type="predicted"/>
<protein>
    <recommendedName>
        <fullName evidence="4">DUF559 domain-containing protein</fullName>
    </recommendedName>
</protein>
<sequence>MKHDYSAAVRLACRALQIPEPTAEYVFALPRKFRADFCWIPQQIILEIEGGTWIQGRHSRGESDHEKYNLAASLGYRVFRTTPQKVGNLALYHLIKGLL</sequence>